<evidence type="ECO:0000313" key="9">
    <source>
        <dbReference type="Proteomes" id="UP000323075"/>
    </source>
</evidence>
<feature type="domain" description="Metallo-beta-lactamase" evidence="5">
    <location>
        <begin position="13"/>
        <end position="170"/>
    </location>
</feature>
<evidence type="ECO:0000259" key="5">
    <source>
        <dbReference type="SMART" id="SM00849"/>
    </source>
</evidence>
<evidence type="ECO:0000256" key="4">
    <source>
        <dbReference type="ARBA" id="ARBA00022833"/>
    </source>
</evidence>
<protein>
    <submittedName>
        <fullName evidence="6">Beta-lactamase domain protein</fullName>
    </submittedName>
    <submittedName>
        <fullName evidence="7">Glyoxylase, beta-lactamase superfamily II</fullName>
    </submittedName>
</protein>
<keyword evidence="2" id="KW-0479">Metal-binding</keyword>
<dbReference type="InterPro" id="IPR001279">
    <property type="entry name" value="Metallo-B-lactamas"/>
</dbReference>
<evidence type="ECO:0000313" key="7">
    <source>
        <dbReference type="EMBL" id="TYO76227.1"/>
    </source>
</evidence>
<evidence type="ECO:0000256" key="3">
    <source>
        <dbReference type="ARBA" id="ARBA00022801"/>
    </source>
</evidence>
<keyword evidence="3" id="KW-0378">Hydrolase</keyword>
<dbReference type="Proteomes" id="UP000323075">
    <property type="component" value="Unassembled WGS sequence"/>
</dbReference>
<evidence type="ECO:0000256" key="2">
    <source>
        <dbReference type="ARBA" id="ARBA00022723"/>
    </source>
</evidence>
<dbReference type="SMART" id="SM00849">
    <property type="entry name" value="Lactamase_B"/>
    <property type="match status" value="1"/>
</dbReference>
<dbReference type="AlphaFoldDB" id="A0A4D6GXX0"/>
<dbReference type="Proteomes" id="UP000296216">
    <property type="component" value="Chromosome"/>
</dbReference>
<organism evidence="6 8">
    <name type="scientific">Halobacterium salinarum (strain ATCC 33171 / DSM 3754 / JCM 8978 / NBRC 102687 / NCIMB 764 / 91-R6)</name>
    <dbReference type="NCBI Taxonomy" id="2597657"/>
    <lineage>
        <taxon>Archaea</taxon>
        <taxon>Methanobacteriati</taxon>
        <taxon>Methanobacteriota</taxon>
        <taxon>Stenosarchaea group</taxon>
        <taxon>Halobacteria</taxon>
        <taxon>Halobacteriales</taxon>
        <taxon>Halobacteriaceae</taxon>
        <taxon>Halobacterium</taxon>
    </lineage>
</organism>
<dbReference type="Pfam" id="PF00753">
    <property type="entry name" value="Lactamase_B"/>
    <property type="match status" value="2"/>
</dbReference>
<name>A0A4D6GXX0_HALS9</name>
<evidence type="ECO:0000313" key="6">
    <source>
        <dbReference type="EMBL" id="QCC45117.1"/>
    </source>
</evidence>
<sequence>MPTNLSAGVQAFTSNVFLVTGDRDVVVDAGANYDVVAAVRDHGVTPDAVVITHPHPDHVGNLDALVDAFDPTVLGFDGVADADRALADGDEIRLGDDDYVVLHTPGHEPHHVCLYSPAAGVLFSADLVFANGSFGRTDLDGGDRETLVESIDRLADTVAGEELTALYPGHGPSVTSDPAADIDLAARSARFQ</sequence>
<dbReference type="CDD" id="cd06262">
    <property type="entry name" value="metallo-hydrolase-like_MBL-fold"/>
    <property type="match status" value="1"/>
</dbReference>
<dbReference type="PANTHER" id="PTHR46233:SF3">
    <property type="entry name" value="HYDROXYACYLGLUTATHIONE HYDROLASE GLOC"/>
    <property type="match status" value="1"/>
</dbReference>
<dbReference type="SUPFAM" id="SSF56281">
    <property type="entry name" value="Metallo-hydrolase/oxidoreductase"/>
    <property type="match status" value="1"/>
</dbReference>
<evidence type="ECO:0000313" key="8">
    <source>
        <dbReference type="Proteomes" id="UP000296216"/>
    </source>
</evidence>
<reference evidence="6" key="3">
    <citation type="journal article" name="MicrobiologyOpen">
        <title>Whole-genome comparison between the type strain of Halobacterium salinarum (DSM 3754(T)) and the laboratory strains R1 and NRC-1.</title>
        <authorList>
            <person name="Pfeiffer F."/>
            <person name="Losensky G."/>
            <person name="Marchfelder A."/>
            <person name="Habermann B."/>
            <person name="Dyall-Smith M."/>
        </authorList>
    </citation>
    <scope>NUCLEOTIDE SEQUENCE</scope>
    <source>
        <strain evidence="6">91-R6</strain>
    </source>
</reference>
<proteinExistence type="predicted"/>
<reference evidence="6 8" key="1">
    <citation type="journal article" date="2019" name="Microbiol. Resour. Announc.">
        <title>The Genome Sequence of the Halobacterium salinarum Type Strain Is Closely Related to That of Laboratory Strains NRC-1 and R1.</title>
        <authorList>
            <person name="Pfeiffer F."/>
            <person name="Marchfelder A."/>
            <person name="Habermann B."/>
            <person name="Dyall-Smith M.L."/>
        </authorList>
    </citation>
    <scope>NUCLEOTIDE SEQUENCE [LARGE SCALE GENOMIC DNA]</scope>
    <source>
        <strain evidence="6">91-R6</strain>
        <strain evidence="8">ATCC 33171 / DSM 3754 / JCM 8978 / NBRC 102687 / NCIMB 764 / 91-R6</strain>
    </source>
</reference>
<gene>
    <name evidence="7" type="ORF">APQ99_01786</name>
    <name evidence="6" type="ORF">HBSAL_07330</name>
</gene>
<dbReference type="RefSeq" id="WP_010902963.1">
    <property type="nucleotide sequence ID" value="NZ_VRYN01000003.1"/>
</dbReference>
<keyword evidence="4" id="KW-0862">Zinc</keyword>
<dbReference type="PANTHER" id="PTHR46233">
    <property type="entry name" value="HYDROXYACYLGLUTATHIONE HYDROLASE GLOC"/>
    <property type="match status" value="1"/>
</dbReference>
<dbReference type="GeneID" id="68694072"/>
<dbReference type="InterPro" id="IPR051453">
    <property type="entry name" value="MBL_Glyoxalase_II"/>
</dbReference>
<reference evidence="7 9" key="2">
    <citation type="submission" date="2019-07" db="EMBL/GenBank/DDBJ databases">
        <title>Genomic Encyclopedia of Archaeal and Bacterial Type Strains, Phase II (KMG-II): from individual species to whole genera.</title>
        <authorList>
            <person name="Goeker M."/>
        </authorList>
    </citation>
    <scope>NUCLEOTIDE SEQUENCE [LARGE SCALE GENOMIC DNA]</scope>
    <source>
        <strain evidence="7 9">DSM 3754</strain>
    </source>
</reference>
<evidence type="ECO:0000256" key="1">
    <source>
        <dbReference type="ARBA" id="ARBA00001947"/>
    </source>
</evidence>
<dbReference type="InterPro" id="IPR036866">
    <property type="entry name" value="RibonucZ/Hydroxyglut_hydro"/>
</dbReference>
<dbReference type="Gene3D" id="3.60.15.10">
    <property type="entry name" value="Ribonuclease Z/Hydroxyacylglutathione hydrolase-like"/>
    <property type="match status" value="1"/>
</dbReference>
<dbReference type="GO" id="GO:0016787">
    <property type="term" value="F:hydrolase activity"/>
    <property type="evidence" value="ECO:0007669"/>
    <property type="project" value="UniProtKB-KW"/>
</dbReference>
<accession>A0A4D6GXX0</accession>
<dbReference type="GO" id="GO:0046872">
    <property type="term" value="F:metal ion binding"/>
    <property type="evidence" value="ECO:0007669"/>
    <property type="project" value="UniProtKB-KW"/>
</dbReference>
<comment type="cofactor">
    <cofactor evidence="1">
        <name>Zn(2+)</name>
        <dbReference type="ChEBI" id="CHEBI:29105"/>
    </cofactor>
</comment>
<dbReference type="EMBL" id="VRYN01000003">
    <property type="protein sequence ID" value="TYO76227.1"/>
    <property type="molecule type" value="Genomic_DNA"/>
</dbReference>
<dbReference type="EMBL" id="CP038631">
    <property type="protein sequence ID" value="QCC45117.1"/>
    <property type="molecule type" value="Genomic_DNA"/>
</dbReference>